<dbReference type="Proteomes" id="UP000272622">
    <property type="component" value="Chromosome"/>
</dbReference>
<name>A0ABM7CYE5_9PSED</name>
<evidence type="ECO:0000313" key="2">
    <source>
        <dbReference type="Proteomes" id="UP000272622"/>
    </source>
</evidence>
<proteinExistence type="predicted"/>
<sequence length="59" mass="5884">MLCEGPGGAGLSRRRTAANTGEAGAIHCVACFAGEPAPTGLVNPPLCRSLSSCLAAGWR</sequence>
<evidence type="ECO:0000313" key="1">
    <source>
        <dbReference type="EMBL" id="AZL76553.1"/>
    </source>
</evidence>
<keyword evidence="2" id="KW-1185">Reference proteome</keyword>
<gene>
    <name evidence="1" type="ORF">EI693_23735</name>
</gene>
<reference evidence="1 2" key="1">
    <citation type="submission" date="2018-12" db="EMBL/GenBank/DDBJ databases">
        <authorList>
            <person name="Li S."/>
            <person name="Yang R."/>
            <person name="Chen G."/>
            <person name="Zou L."/>
            <person name="Zhang C."/>
            <person name="Chen Y."/>
            <person name="Liu Z."/>
            <person name="Li Y."/>
            <person name="Yan Y."/>
            <person name="Huang M."/>
            <person name="Chen T."/>
        </authorList>
    </citation>
    <scope>NUCLEOTIDE SEQUENCE [LARGE SCALE GENOMIC DNA]</scope>
    <source>
        <strain evidence="1 2">2014</strain>
    </source>
</reference>
<protein>
    <recommendedName>
        <fullName evidence="3">Diguanylate cyclase</fullName>
    </recommendedName>
</protein>
<dbReference type="EMBL" id="CP034337">
    <property type="protein sequence ID" value="AZL76553.1"/>
    <property type="molecule type" value="Genomic_DNA"/>
</dbReference>
<organism evidence="1 2">
    <name type="scientific">Pseudomonas oryziphila</name>
    <dbReference type="NCBI Taxonomy" id="2894079"/>
    <lineage>
        <taxon>Bacteria</taxon>
        <taxon>Pseudomonadati</taxon>
        <taxon>Pseudomonadota</taxon>
        <taxon>Gammaproteobacteria</taxon>
        <taxon>Pseudomonadales</taxon>
        <taxon>Pseudomonadaceae</taxon>
        <taxon>Pseudomonas</taxon>
    </lineage>
</organism>
<accession>A0ABM7CYE5</accession>
<evidence type="ECO:0008006" key="3">
    <source>
        <dbReference type="Google" id="ProtNLM"/>
    </source>
</evidence>